<dbReference type="EnsemblMetazoa" id="MESCA007912-RA">
    <property type="protein sequence ID" value="MESCA007912-PA"/>
    <property type="gene ID" value="MESCA007912"/>
</dbReference>
<dbReference type="OMA" id="ILELHAW"/>
<feature type="compositionally biased region" description="Pro residues" evidence="13">
    <location>
        <begin position="578"/>
        <end position="594"/>
    </location>
</feature>
<feature type="chain" id="PRO_5004577697" description="Ig-like domain-containing protein" evidence="15">
    <location>
        <begin position="22"/>
        <end position="700"/>
    </location>
</feature>
<dbReference type="PROSITE" id="PS50835">
    <property type="entry name" value="IG_LIKE"/>
    <property type="match status" value="1"/>
</dbReference>
<accession>T1GVU5</accession>
<evidence type="ECO:0000256" key="13">
    <source>
        <dbReference type="SAM" id="MobiDB-lite"/>
    </source>
</evidence>
<dbReference type="PANTHER" id="PTHR46473:SF10">
    <property type="entry name" value="LD45603P-RELATED"/>
    <property type="match status" value="1"/>
</dbReference>
<dbReference type="SMART" id="SM00408">
    <property type="entry name" value="IGc2"/>
    <property type="match status" value="1"/>
</dbReference>
<dbReference type="GO" id="GO:0005886">
    <property type="term" value="C:plasma membrane"/>
    <property type="evidence" value="ECO:0007669"/>
    <property type="project" value="UniProtKB-SubCell"/>
</dbReference>
<dbReference type="SUPFAM" id="SSF48726">
    <property type="entry name" value="Immunoglobulin"/>
    <property type="match status" value="1"/>
</dbReference>
<dbReference type="Gene3D" id="2.60.40.10">
    <property type="entry name" value="Immunoglobulins"/>
    <property type="match status" value="1"/>
</dbReference>
<evidence type="ECO:0000256" key="15">
    <source>
        <dbReference type="SAM" id="SignalP"/>
    </source>
</evidence>
<protein>
    <recommendedName>
        <fullName evidence="16">Ig-like domain-containing protein</fullName>
    </recommendedName>
</protein>
<dbReference type="Pfam" id="PF13855">
    <property type="entry name" value="LRR_8"/>
    <property type="match status" value="1"/>
</dbReference>
<dbReference type="InterPro" id="IPR003599">
    <property type="entry name" value="Ig_sub"/>
</dbReference>
<feature type="compositionally biased region" description="Low complexity" evidence="13">
    <location>
        <begin position="687"/>
        <end position="700"/>
    </location>
</feature>
<evidence type="ECO:0000259" key="16">
    <source>
        <dbReference type="PROSITE" id="PS50835"/>
    </source>
</evidence>
<dbReference type="Pfam" id="PF13927">
    <property type="entry name" value="Ig_3"/>
    <property type="match status" value="1"/>
</dbReference>
<dbReference type="InterPro" id="IPR013783">
    <property type="entry name" value="Ig-like_fold"/>
</dbReference>
<dbReference type="FunFam" id="3.80.10.10:FF:000082">
    <property type="entry name" value="Leucine-rich repeat-containing 24"/>
    <property type="match status" value="1"/>
</dbReference>
<dbReference type="Gene3D" id="3.80.10.10">
    <property type="entry name" value="Ribonuclease Inhibitor"/>
    <property type="match status" value="2"/>
</dbReference>
<dbReference type="EMBL" id="CAQQ02114987">
    <property type="status" value="NOT_ANNOTATED_CDS"/>
    <property type="molecule type" value="Genomic_DNA"/>
</dbReference>
<keyword evidence="9" id="KW-0406">Ion transport</keyword>
<dbReference type="SUPFAM" id="SSF52058">
    <property type="entry name" value="L domain-like"/>
    <property type="match status" value="1"/>
</dbReference>
<keyword evidence="2" id="KW-0813">Transport</keyword>
<keyword evidence="11" id="KW-1015">Disulfide bond</keyword>
<comment type="subcellular location">
    <subcellularLocation>
        <location evidence="1">Cell membrane</location>
        <topology evidence="1">Single-pass membrane protein</topology>
    </subcellularLocation>
</comment>
<evidence type="ECO:0000256" key="8">
    <source>
        <dbReference type="ARBA" id="ARBA00022989"/>
    </source>
</evidence>
<keyword evidence="5 14" id="KW-0812">Transmembrane</keyword>
<evidence type="ECO:0000256" key="3">
    <source>
        <dbReference type="ARBA" id="ARBA00022475"/>
    </source>
</evidence>
<keyword evidence="7" id="KW-0677">Repeat</keyword>
<dbReference type="InterPro" id="IPR036179">
    <property type="entry name" value="Ig-like_dom_sf"/>
</dbReference>
<dbReference type="Proteomes" id="UP000015102">
    <property type="component" value="Unassembled WGS sequence"/>
</dbReference>
<reference evidence="18" key="1">
    <citation type="submission" date="2013-02" db="EMBL/GenBank/DDBJ databases">
        <authorList>
            <person name="Hughes D."/>
        </authorList>
    </citation>
    <scope>NUCLEOTIDE SEQUENCE</scope>
    <source>
        <strain>Durham</strain>
        <strain evidence="18">NC isolate 2 -- Noor lab</strain>
    </source>
</reference>
<keyword evidence="3" id="KW-1003">Cell membrane</keyword>
<dbReference type="SMART" id="SM00409">
    <property type="entry name" value="IG"/>
    <property type="match status" value="1"/>
</dbReference>
<dbReference type="SMART" id="SM00369">
    <property type="entry name" value="LRR_TYP"/>
    <property type="match status" value="5"/>
</dbReference>
<dbReference type="EMBL" id="CAQQ02114986">
    <property type="status" value="NOT_ANNOTATED_CDS"/>
    <property type="molecule type" value="Genomic_DNA"/>
</dbReference>
<dbReference type="PROSITE" id="PS51450">
    <property type="entry name" value="LRR"/>
    <property type="match status" value="3"/>
</dbReference>
<evidence type="ECO:0000256" key="1">
    <source>
        <dbReference type="ARBA" id="ARBA00004162"/>
    </source>
</evidence>
<dbReference type="InterPro" id="IPR007110">
    <property type="entry name" value="Ig-like_dom"/>
</dbReference>
<dbReference type="GO" id="GO:0034220">
    <property type="term" value="P:monoatomic ion transmembrane transport"/>
    <property type="evidence" value="ECO:0007669"/>
    <property type="project" value="UniProtKB-KW"/>
</dbReference>
<evidence type="ECO:0000256" key="11">
    <source>
        <dbReference type="ARBA" id="ARBA00023157"/>
    </source>
</evidence>
<evidence type="ECO:0000313" key="18">
    <source>
        <dbReference type="Proteomes" id="UP000015102"/>
    </source>
</evidence>
<keyword evidence="6 15" id="KW-0732">Signal</keyword>
<keyword evidence="18" id="KW-1185">Reference proteome</keyword>
<feature type="compositionally biased region" description="Low complexity" evidence="13">
    <location>
        <begin position="595"/>
        <end position="612"/>
    </location>
</feature>
<feature type="region of interest" description="Disordered" evidence="13">
    <location>
        <begin position="573"/>
        <end position="617"/>
    </location>
</feature>
<dbReference type="InterPro" id="IPR032675">
    <property type="entry name" value="LRR_dom_sf"/>
</dbReference>
<dbReference type="InterPro" id="IPR051432">
    <property type="entry name" value="KCNMA1_auxiliary"/>
</dbReference>
<keyword evidence="12" id="KW-0407">Ion channel</keyword>
<evidence type="ECO:0000256" key="5">
    <source>
        <dbReference type="ARBA" id="ARBA00022692"/>
    </source>
</evidence>
<dbReference type="InterPro" id="IPR003598">
    <property type="entry name" value="Ig_sub2"/>
</dbReference>
<evidence type="ECO:0000313" key="17">
    <source>
        <dbReference type="EnsemblMetazoa" id="MESCA007912-PA"/>
    </source>
</evidence>
<evidence type="ECO:0000256" key="4">
    <source>
        <dbReference type="ARBA" id="ARBA00022614"/>
    </source>
</evidence>
<feature type="domain" description="Ig-like" evidence="16">
    <location>
        <begin position="237"/>
        <end position="335"/>
    </location>
</feature>
<feature type="signal peptide" evidence="15">
    <location>
        <begin position="1"/>
        <end position="21"/>
    </location>
</feature>
<keyword evidence="4" id="KW-0433">Leucine-rich repeat</keyword>
<evidence type="ECO:0000256" key="6">
    <source>
        <dbReference type="ARBA" id="ARBA00022729"/>
    </source>
</evidence>
<evidence type="ECO:0000256" key="9">
    <source>
        <dbReference type="ARBA" id="ARBA00023065"/>
    </source>
</evidence>
<dbReference type="HOGENOM" id="CLU_020233_1_0_1"/>
<proteinExistence type="predicted"/>
<dbReference type="PANTHER" id="PTHR46473">
    <property type="entry name" value="GH08155P"/>
    <property type="match status" value="1"/>
</dbReference>
<feature type="transmembrane region" description="Helical" evidence="14">
    <location>
        <begin position="353"/>
        <end position="377"/>
    </location>
</feature>
<organism evidence="17 18">
    <name type="scientific">Megaselia scalaris</name>
    <name type="common">Humpbacked fly</name>
    <name type="synonym">Phora scalaris</name>
    <dbReference type="NCBI Taxonomy" id="36166"/>
    <lineage>
        <taxon>Eukaryota</taxon>
        <taxon>Metazoa</taxon>
        <taxon>Ecdysozoa</taxon>
        <taxon>Arthropoda</taxon>
        <taxon>Hexapoda</taxon>
        <taxon>Insecta</taxon>
        <taxon>Pterygota</taxon>
        <taxon>Neoptera</taxon>
        <taxon>Endopterygota</taxon>
        <taxon>Diptera</taxon>
        <taxon>Brachycera</taxon>
        <taxon>Muscomorpha</taxon>
        <taxon>Platypezoidea</taxon>
        <taxon>Phoridae</taxon>
        <taxon>Megaseliini</taxon>
        <taxon>Megaselia</taxon>
    </lineage>
</organism>
<evidence type="ECO:0000256" key="14">
    <source>
        <dbReference type="SAM" id="Phobius"/>
    </source>
</evidence>
<evidence type="ECO:0000256" key="7">
    <source>
        <dbReference type="ARBA" id="ARBA00022737"/>
    </source>
</evidence>
<evidence type="ECO:0000256" key="10">
    <source>
        <dbReference type="ARBA" id="ARBA00023136"/>
    </source>
</evidence>
<keyword evidence="8 14" id="KW-1133">Transmembrane helix</keyword>
<name>T1GVU5_MEGSC</name>
<dbReference type="AlphaFoldDB" id="T1GVU5"/>
<reference evidence="17" key="2">
    <citation type="submission" date="2015-06" db="UniProtKB">
        <authorList>
            <consortium name="EnsemblMetazoa"/>
        </authorList>
    </citation>
    <scope>IDENTIFICATION</scope>
</reference>
<keyword evidence="10 14" id="KW-0472">Membrane</keyword>
<dbReference type="InterPro" id="IPR001611">
    <property type="entry name" value="Leu-rich_rpt"/>
</dbReference>
<feature type="region of interest" description="Disordered" evidence="13">
    <location>
        <begin position="653"/>
        <end position="700"/>
    </location>
</feature>
<sequence length="700" mass="76953">MSYEIFLTVLALTSITGISLGCPAEVCTCKWKGGKQTVECGGQQLQKIPETMDPGTQVLNFSGNSLQVIQSERFYKMELVNLQKIYFAHNKLIRIHKDAFRGLSNLVELDLSDNLLQTIPNDTFPDYTSLMRLSLSGNPIREIRSSSFKSLAYLTTLELSNCQIETIENEAFVGMDNLEWLRLDGNRINFILGDNILPKSLHGISLHNNRGAKMYEPPRLKGQTIKSLKKDELACQPEVMPKSSYTEISEGRNISIVCVVRAIPEPKVLWYFNGMALTNDSFYENLHMYYYIDDSRIGEKHSEVYIYNVGLEDNGTFSCVGQNVAGTTSSNYTLRVIVKEPPIVKEVSFSKDYMNYIIASSGCGGVIFILLVCTLAIKCHTKKSKAKSGDNVKLQEPPNTGLLKCPSIITEEEMSPKSLQKENGSVILTTTQMKQNLIMYAPSNMPPMGLQQGLLLDTVNMQLSSTPPSQQLNGNMRSYQDKNPDLINDAESGHYHNNNSTDNANYDAITYGARYSLEAEFLQRANTPPYDKFLPSNVRFTPSSEGYTMVQYPITSHCIPAFSHPTQPIRYPISILTAPPPSSSPASTPPPPPSAASTIPTSTSSLLSSSSSNVNNKRCVGAQTTDVMDLPSPPPPLISTTATTTIQECEEENDIALSNNSNTKLRHLSEPLADSPDEGYVGDGHDSSVTGSASGSGSDI</sequence>
<dbReference type="STRING" id="36166.T1GVU5"/>
<evidence type="ECO:0000256" key="12">
    <source>
        <dbReference type="ARBA" id="ARBA00023303"/>
    </source>
</evidence>
<evidence type="ECO:0000256" key="2">
    <source>
        <dbReference type="ARBA" id="ARBA00022448"/>
    </source>
</evidence>
<dbReference type="InterPro" id="IPR003591">
    <property type="entry name" value="Leu-rich_rpt_typical-subtyp"/>
</dbReference>